<comment type="caution">
    <text evidence="3">The sequence shown here is derived from an EMBL/GenBank/DDBJ whole genome shotgun (WGS) entry which is preliminary data.</text>
</comment>
<evidence type="ECO:0000313" key="3">
    <source>
        <dbReference type="EMBL" id="TGO56921.1"/>
    </source>
</evidence>
<organism evidence="3 4">
    <name type="scientific">Botrytis elliptica</name>
    <dbReference type="NCBI Taxonomy" id="278938"/>
    <lineage>
        <taxon>Eukaryota</taxon>
        <taxon>Fungi</taxon>
        <taxon>Dikarya</taxon>
        <taxon>Ascomycota</taxon>
        <taxon>Pezizomycotina</taxon>
        <taxon>Leotiomycetes</taxon>
        <taxon>Helotiales</taxon>
        <taxon>Sclerotiniaceae</taxon>
        <taxon>Botrytis</taxon>
    </lineage>
</organism>
<dbReference type="Pfam" id="PF00226">
    <property type="entry name" value="DnaJ"/>
    <property type="match status" value="1"/>
</dbReference>
<keyword evidence="1" id="KW-0812">Transmembrane</keyword>
<evidence type="ECO:0000259" key="2">
    <source>
        <dbReference type="PROSITE" id="PS50076"/>
    </source>
</evidence>
<dbReference type="SMART" id="SM00271">
    <property type="entry name" value="DnaJ"/>
    <property type="match status" value="1"/>
</dbReference>
<dbReference type="EMBL" id="PQXM01001371">
    <property type="protein sequence ID" value="TGO56921.1"/>
    <property type="molecule type" value="Genomic_DNA"/>
</dbReference>
<proteinExistence type="predicted"/>
<feature type="domain" description="J" evidence="2">
    <location>
        <begin position="21"/>
        <end position="79"/>
    </location>
</feature>
<dbReference type="Gene3D" id="1.10.287.110">
    <property type="entry name" value="DnaJ domain"/>
    <property type="match status" value="1"/>
</dbReference>
<keyword evidence="1" id="KW-0472">Membrane</keyword>
<accession>A0A4Z1I5M7</accession>
<feature type="transmembrane region" description="Helical" evidence="1">
    <location>
        <begin position="222"/>
        <end position="241"/>
    </location>
</feature>
<evidence type="ECO:0000313" key="4">
    <source>
        <dbReference type="Proteomes" id="UP000297229"/>
    </source>
</evidence>
<dbReference type="PROSITE" id="PS50076">
    <property type="entry name" value="DNAJ_2"/>
    <property type="match status" value="1"/>
</dbReference>
<dbReference type="InterPro" id="IPR001623">
    <property type="entry name" value="DnaJ_domain"/>
</dbReference>
<keyword evidence="1" id="KW-1133">Transmembrane helix</keyword>
<sequence>MSLTRSRMSNTLSSIPSDIQSAFKLLNISPYNTSTMKEIRSAYLKKAFLLHPDRNPGKDTTVAMQDLHYAYQLLQTHINGEAIEPCQDPIKIIIHKWNLQQQEIFRKQERELRIIDKTRKIMNANLAREAPAGKDITRDLEEISVWASRRHHAIREATQRELKQGEEDFNWNLNLKEFQLEIISFKEDITISGFCKFLGCFVGLPLLLTMWELGVRKALREFMVGGLVISVSLGLGAWPSLRFGDRYDVIVKVFIYFVRPNG</sequence>
<dbReference type="AlphaFoldDB" id="A0A4Z1I5M7"/>
<dbReference type="CDD" id="cd06257">
    <property type="entry name" value="DnaJ"/>
    <property type="match status" value="1"/>
</dbReference>
<dbReference type="InterPro" id="IPR036869">
    <property type="entry name" value="J_dom_sf"/>
</dbReference>
<dbReference type="SUPFAM" id="SSF46565">
    <property type="entry name" value="Chaperone J-domain"/>
    <property type="match status" value="1"/>
</dbReference>
<reference evidence="3 4" key="1">
    <citation type="submission" date="2017-12" db="EMBL/GenBank/DDBJ databases">
        <title>Comparative genomics of Botrytis spp.</title>
        <authorList>
            <person name="Valero-Jimenez C.A."/>
            <person name="Tapia P."/>
            <person name="Veloso J."/>
            <person name="Silva-Moreno E."/>
            <person name="Staats M."/>
            <person name="Valdes J.H."/>
            <person name="Van Kan J.A.L."/>
        </authorList>
    </citation>
    <scope>NUCLEOTIDE SEQUENCE [LARGE SCALE GENOMIC DNA]</scope>
    <source>
        <strain evidence="3 4">Be9601</strain>
    </source>
</reference>
<feature type="transmembrane region" description="Helical" evidence="1">
    <location>
        <begin position="189"/>
        <end position="210"/>
    </location>
</feature>
<gene>
    <name evidence="3" type="ORF">BELL_1373g00020</name>
</gene>
<protein>
    <recommendedName>
        <fullName evidence="2">J domain-containing protein</fullName>
    </recommendedName>
</protein>
<dbReference type="Proteomes" id="UP000297229">
    <property type="component" value="Unassembled WGS sequence"/>
</dbReference>
<keyword evidence="4" id="KW-1185">Reference proteome</keyword>
<evidence type="ECO:0000256" key="1">
    <source>
        <dbReference type="SAM" id="Phobius"/>
    </source>
</evidence>
<name>A0A4Z1I5M7_9HELO</name>